<protein>
    <submittedName>
        <fullName evidence="2">Oidioi.mRNA.OKI2018_I69.XSR.g13506.t1.cds</fullName>
    </submittedName>
</protein>
<proteinExistence type="predicted"/>
<accession>A0ABN7S723</accession>
<organism evidence="2 3">
    <name type="scientific">Oikopleura dioica</name>
    <name type="common">Tunicate</name>
    <dbReference type="NCBI Taxonomy" id="34765"/>
    <lineage>
        <taxon>Eukaryota</taxon>
        <taxon>Metazoa</taxon>
        <taxon>Chordata</taxon>
        <taxon>Tunicata</taxon>
        <taxon>Appendicularia</taxon>
        <taxon>Copelata</taxon>
        <taxon>Oikopleuridae</taxon>
        <taxon>Oikopleura</taxon>
    </lineage>
</organism>
<feature type="compositionally biased region" description="Polar residues" evidence="1">
    <location>
        <begin position="46"/>
        <end position="58"/>
    </location>
</feature>
<gene>
    <name evidence="2" type="ORF">OKIOD_LOCUS5064</name>
</gene>
<sequence length="156" mass="17457">MTMSKDLKSGPIMKRKRSSEGSRPSKKHRVSFIDEQFGGPEIRRIPSNTSLPGSSSPTALKRRPSSESIPSPRSEKSLTRTEKMLRMARPEGSPRMRPLPPSIPEPTTNDREAAYNAIKEAINANIENVTDEDRLSLITRISRRKRRTSSSNLGQS</sequence>
<reference evidence="2 3" key="1">
    <citation type="submission" date="2021-04" db="EMBL/GenBank/DDBJ databases">
        <authorList>
            <person name="Bliznina A."/>
        </authorList>
    </citation>
    <scope>NUCLEOTIDE SEQUENCE [LARGE SCALE GENOMIC DNA]</scope>
</reference>
<dbReference type="EMBL" id="OU015569">
    <property type="protein sequence ID" value="CAG5094382.1"/>
    <property type="molecule type" value="Genomic_DNA"/>
</dbReference>
<evidence type="ECO:0000313" key="3">
    <source>
        <dbReference type="Proteomes" id="UP001158576"/>
    </source>
</evidence>
<keyword evidence="3" id="KW-1185">Reference proteome</keyword>
<feature type="region of interest" description="Disordered" evidence="1">
    <location>
        <begin position="1"/>
        <end position="109"/>
    </location>
</feature>
<feature type="compositionally biased region" description="Basic and acidic residues" evidence="1">
    <location>
        <begin position="73"/>
        <end position="94"/>
    </location>
</feature>
<evidence type="ECO:0000256" key="1">
    <source>
        <dbReference type="SAM" id="MobiDB-lite"/>
    </source>
</evidence>
<name>A0ABN7S723_OIKDI</name>
<evidence type="ECO:0000313" key="2">
    <source>
        <dbReference type="EMBL" id="CAG5094382.1"/>
    </source>
</evidence>
<dbReference type="Proteomes" id="UP001158576">
    <property type="component" value="Chromosome XSR"/>
</dbReference>